<feature type="compositionally biased region" description="Acidic residues" evidence="1">
    <location>
        <begin position="69"/>
        <end position="90"/>
    </location>
</feature>
<accession>A0A9P3UQG2</accession>
<sequence>MKSPSQKGPPLVWELAAQFFIHQEPETVVKPVAMDVDQSMPEIQTTAKGSKDTGTTGEPVDGTSIRESIEDDGNDEDEADEAGNSDEDGYDEAHDHEKDQRWKPPTIEAAHATHMRIKAILHPQQHNGIGHKDAGIDLHFRSRHASSGSAKE</sequence>
<comment type="caution">
    <text evidence="2">The sequence shown here is derived from an EMBL/GenBank/DDBJ whole genome shotgun (WGS) entry which is preliminary data.</text>
</comment>
<proteinExistence type="predicted"/>
<feature type="compositionally biased region" description="Basic and acidic residues" evidence="1">
    <location>
        <begin position="130"/>
        <end position="140"/>
    </location>
</feature>
<feature type="region of interest" description="Disordered" evidence="1">
    <location>
        <begin position="125"/>
        <end position="152"/>
    </location>
</feature>
<gene>
    <name evidence="2" type="ORF">LshimejAT787_1500830</name>
</gene>
<evidence type="ECO:0000313" key="2">
    <source>
        <dbReference type="EMBL" id="GLB43899.1"/>
    </source>
</evidence>
<dbReference type="Proteomes" id="UP001063166">
    <property type="component" value="Unassembled WGS sequence"/>
</dbReference>
<reference evidence="2" key="1">
    <citation type="submission" date="2022-07" db="EMBL/GenBank/DDBJ databases">
        <title>The genome of Lyophyllum shimeji provides insight into the initial evolution of ectomycorrhizal fungal genome.</title>
        <authorList>
            <person name="Kobayashi Y."/>
            <person name="Shibata T."/>
            <person name="Hirakawa H."/>
            <person name="Shigenobu S."/>
            <person name="Nishiyama T."/>
            <person name="Yamada A."/>
            <person name="Hasebe M."/>
            <person name="Kawaguchi M."/>
        </authorList>
    </citation>
    <scope>NUCLEOTIDE SEQUENCE</scope>
    <source>
        <strain evidence="2">AT787</strain>
    </source>
</reference>
<feature type="compositionally biased region" description="Polar residues" evidence="1">
    <location>
        <begin position="41"/>
        <end position="56"/>
    </location>
</feature>
<feature type="region of interest" description="Disordered" evidence="1">
    <location>
        <begin position="33"/>
        <end position="109"/>
    </location>
</feature>
<feature type="compositionally biased region" description="Basic and acidic residues" evidence="1">
    <location>
        <begin position="91"/>
        <end position="102"/>
    </location>
</feature>
<dbReference type="EMBL" id="BRPK01000015">
    <property type="protein sequence ID" value="GLB43899.1"/>
    <property type="molecule type" value="Genomic_DNA"/>
</dbReference>
<organism evidence="2 3">
    <name type="scientific">Lyophyllum shimeji</name>
    <name type="common">Hon-shimeji</name>
    <name type="synonym">Tricholoma shimeji</name>
    <dbReference type="NCBI Taxonomy" id="47721"/>
    <lineage>
        <taxon>Eukaryota</taxon>
        <taxon>Fungi</taxon>
        <taxon>Dikarya</taxon>
        <taxon>Basidiomycota</taxon>
        <taxon>Agaricomycotina</taxon>
        <taxon>Agaricomycetes</taxon>
        <taxon>Agaricomycetidae</taxon>
        <taxon>Agaricales</taxon>
        <taxon>Tricholomatineae</taxon>
        <taxon>Lyophyllaceae</taxon>
        <taxon>Lyophyllum</taxon>
    </lineage>
</organism>
<evidence type="ECO:0000313" key="3">
    <source>
        <dbReference type="Proteomes" id="UP001063166"/>
    </source>
</evidence>
<dbReference type="AlphaFoldDB" id="A0A9P3UQG2"/>
<name>A0A9P3UQG2_LYOSH</name>
<keyword evidence="3" id="KW-1185">Reference proteome</keyword>
<dbReference type="OrthoDB" id="10591760at2759"/>
<protein>
    <submittedName>
        <fullName evidence="2">Uncharacterized protein</fullName>
    </submittedName>
</protein>
<evidence type="ECO:0000256" key="1">
    <source>
        <dbReference type="SAM" id="MobiDB-lite"/>
    </source>
</evidence>